<evidence type="ECO:0000256" key="5">
    <source>
        <dbReference type="ARBA" id="ARBA00022723"/>
    </source>
</evidence>
<dbReference type="EMBL" id="KZ679016">
    <property type="protein sequence ID" value="PSS10628.1"/>
    <property type="molecule type" value="Genomic_DNA"/>
</dbReference>
<keyword evidence="4" id="KW-0443">Lipid metabolism</keyword>
<dbReference type="InterPro" id="IPR036396">
    <property type="entry name" value="Cyt_P450_sf"/>
</dbReference>
<keyword evidence="8" id="KW-0812">Transmembrane</keyword>
<evidence type="ECO:0000256" key="7">
    <source>
        <dbReference type="PIRSR" id="PIRSR602403-1"/>
    </source>
</evidence>
<keyword evidence="8" id="KW-1133">Transmembrane helix</keyword>
<dbReference type="Pfam" id="PF00067">
    <property type="entry name" value="p450"/>
    <property type="match status" value="1"/>
</dbReference>
<evidence type="ECO:0000256" key="6">
    <source>
        <dbReference type="ARBA" id="ARBA00023004"/>
    </source>
</evidence>
<dbReference type="GO" id="GO:0016705">
    <property type="term" value="F:oxidoreductase activity, acting on paired donors, with incorporation or reduction of molecular oxygen"/>
    <property type="evidence" value="ECO:0007669"/>
    <property type="project" value="InterPro"/>
</dbReference>
<keyword evidence="10" id="KW-1185">Reference proteome</keyword>
<dbReference type="PRINTS" id="PR00465">
    <property type="entry name" value="EP450IV"/>
</dbReference>
<dbReference type="GO" id="GO:0005506">
    <property type="term" value="F:iron ion binding"/>
    <property type="evidence" value="ECO:0007669"/>
    <property type="project" value="InterPro"/>
</dbReference>
<keyword evidence="5 7" id="KW-0479">Metal-binding</keyword>
<gene>
    <name evidence="9" type="ORF">M430DRAFT_44782</name>
</gene>
<keyword evidence="8" id="KW-0472">Membrane</keyword>
<organism evidence="9 10">
    <name type="scientific">Amorphotheca resinae ATCC 22711</name>
    <dbReference type="NCBI Taxonomy" id="857342"/>
    <lineage>
        <taxon>Eukaryota</taxon>
        <taxon>Fungi</taxon>
        <taxon>Dikarya</taxon>
        <taxon>Ascomycota</taxon>
        <taxon>Pezizomycotina</taxon>
        <taxon>Leotiomycetes</taxon>
        <taxon>Helotiales</taxon>
        <taxon>Amorphothecaceae</taxon>
        <taxon>Amorphotheca</taxon>
    </lineage>
</organism>
<evidence type="ECO:0000256" key="2">
    <source>
        <dbReference type="ARBA" id="ARBA00004389"/>
    </source>
</evidence>
<dbReference type="GO" id="GO:0004497">
    <property type="term" value="F:monooxygenase activity"/>
    <property type="evidence" value="ECO:0007669"/>
    <property type="project" value="InterPro"/>
</dbReference>
<reference evidence="9 10" key="1">
    <citation type="journal article" date="2018" name="New Phytol.">
        <title>Comparative genomics and transcriptomics depict ericoid mycorrhizal fungi as versatile saprotrophs and plant mutualists.</title>
        <authorList>
            <person name="Martino E."/>
            <person name="Morin E."/>
            <person name="Grelet G.A."/>
            <person name="Kuo A."/>
            <person name="Kohler A."/>
            <person name="Daghino S."/>
            <person name="Barry K.W."/>
            <person name="Cichocki N."/>
            <person name="Clum A."/>
            <person name="Dockter R.B."/>
            <person name="Hainaut M."/>
            <person name="Kuo R.C."/>
            <person name="LaButti K."/>
            <person name="Lindahl B.D."/>
            <person name="Lindquist E.A."/>
            <person name="Lipzen A."/>
            <person name="Khouja H.R."/>
            <person name="Magnuson J."/>
            <person name="Murat C."/>
            <person name="Ohm R.A."/>
            <person name="Singer S.W."/>
            <person name="Spatafora J.W."/>
            <person name="Wang M."/>
            <person name="Veneault-Fourrey C."/>
            <person name="Henrissat B."/>
            <person name="Grigoriev I.V."/>
            <person name="Martin F.M."/>
            <person name="Perotto S."/>
        </authorList>
    </citation>
    <scope>NUCLEOTIDE SEQUENCE [LARGE SCALE GENOMIC DNA]</scope>
    <source>
        <strain evidence="9 10">ATCC 22711</strain>
    </source>
</reference>
<dbReference type="InterPro" id="IPR002403">
    <property type="entry name" value="Cyt_P450_E_grp-IV"/>
</dbReference>
<evidence type="ECO:0000256" key="1">
    <source>
        <dbReference type="ARBA" id="ARBA00001971"/>
    </source>
</evidence>
<sequence length="579" mass="65636">MAMEDDFYAPLSNVTSEAQDSALISNLWKLILSEPLSIGATVLLALLLIIFATRLLSERPSKKYNDRDARTVWMMPYWVPIIGHAFQFIYDPVKLMREGRDRSAHGIFAVNLGTTTHNIVSDPALVKSVMQQKESAVQFQPIAWATVQRFFGVPKRSKAKYSLIWDEFNSSLGYLMKEPHLSNLLRSTIRNLEENIPKMISFTDSDIDLQPWERWAAASWISDSETEINLMILMRDMLGTASVPALFGRALLDKYPNILHDIYDMDAGMMYLLMGLPPWTPWPPVIKAHRARQRAWEGLDALQVALDAMVDGKYVDPTWGDLDDVSEFIRKRHTLYKENGFGITERGDISLLWAVVVNANLVVYWQLLHILANPGLVERLRAEVAPYAQVSKPASIGNFSEAPKLTISHEGLSTKCPLLKATYFEAMRLSSQPWSIRQIARDVVISGDKRATDSASFALHKGEYITVPHDLHMKDPKYFKDPEKFIPERFLVEKEDGTVSAEIGTVRPYGGGPSMCKGRIFAERECLSLVAGILVFWDIEPANKKAGWVIPKQKKTSAVSLPVHETRVRIKRRKFDWES</sequence>
<feature type="binding site" description="axial binding residue" evidence="7">
    <location>
        <position position="516"/>
    </location>
    <ligand>
        <name>heme</name>
        <dbReference type="ChEBI" id="CHEBI:30413"/>
    </ligand>
    <ligandPart>
        <name>Fe</name>
        <dbReference type="ChEBI" id="CHEBI:18248"/>
    </ligandPart>
</feature>
<comment type="cofactor">
    <cofactor evidence="1 7">
        <name>heme</name>
        <dbReference type="ChEBI" id="CHEBI:30413"/>
    </cofactor>
</comment>
<dbReference type="SUPFAM" id="SSF48264">
    <property type="entry name" value="Cytochrome P450"/>
    <property type="match status" value="1"/>
</dbReference>
<comment type="subcellular location">
    <subcellularLocation>
        <location evidence="2">Endoplasmic reticulum membrane</location>
        <topology evidence="2">Single-pass membrane protein</topology>
    </subcellularLocation>
</comment>
<evidence type="ECO:0008006" key="11">
    <source>
        <dbReference type="Google" id="ProtNLM"/>
    </source>
</evidence>
<dbReference type="CDD" id="cd11040">
    <property type="entry name" value="CYP7_CYP8-like"/>
    <property type="match status" value="1"/>
</dbReference>
<evidence type="ECO:0000313" key="10">
    <source>
        <dbReference type="Proteomes" id="UP000241818"/>
    </source>
</evidence>
<comment type="similarity">
    <text evidence="3">Belongs to the cytochrome P450 family.</text>
</comment>
<feature type="transmembrane region" description="Helical" evidence="8">
    <location>
        <begin position="36"/>
        <end position="57"/>
    </location>
</feature>
<keyword evidence="7" id="KW-0349">Heme</keyword>
<evidence type="ECO:0000256" key="8">
    <source>
        <dbReference type="SAM" id="Phobius"/>
    </source>
</evidence>
<keyword evidence="6 7" id="KW-0408">Iron</keyword>
<dbReference type="RefSeq" id="XP_024717807.1">
    <property type="nucleotide sequence ID" value="XM_024867719.1"/>
</dbReference>
<dbReference type="Gene3D" id="1.10.630.10">
    <property type="entry name" value="Cytochrome P450"/>
    <property type="match status" value="1"/>
</dbReference>
<dbReference type="Proteomes" id="UP000241818">
    <property type="component" value="Unassembled WGS sequence"/>
</dbReference>
<proteinExistence type="inferred from homology"/>
<dbReference type="GeneID" id="36575800"/>
<keyword evidence="4" id="KW-0444">Lipid biosynthesis</keyword>
<dbReference type="AlphaFoldDB" id="A0A2T3AT05"/>
<name>A0A2T3AT05_AMORE</name>
<feature type="transmembrane region" description="Helical" evidence="8">
    <location>
        <begin position="69"/>
        <end position="90"/>
    </location>
</feature>
<dbReference type="PANTHER" id="PTHR24306">
    <property type="match status" value="1"/>
</dbReference>
<dbReference type="PANTHER" id="PTHR24306:SF7">
    <property type="entry name" value="AHBB"/>
    <property type="match status" value="1"/>
</dbReference>
<dbReference type="OrthoDB" id="3366823at2759"/>
<accession>A0A2T3AT05</accession>
<dbReference type="STRING" id="857342.A0A2T3AT05"/>
<evidence type="ECO:0000256" key="4">
    <source>
        <dbReference type="ARBA" id="ARBA00022516"/>
    </source>
</evidence>
<dbReference type="GO" id="GO:0020037">
    <property type="term" value="F:heme binding"/>
    <property type="evidence" value="ECO:0007669"/>
    <property type="project" value="InterPro"/>
</dbReference>
<dbReference type="GO" id="GO:0005789">
    <property type="term" value="C:endoplasmic reticulum membrane"/>
    <property type="evidence" value="ECO:0007669"/>
    <property type="project" value="UniProtKB-SubCell"/>
</dbReference>
<protein>
    <recommendedName>
        <fullName evidence="11">Cytochrome P450</fullName>
    </recommendedName>
</protein>
<dbReference type="InParanoid" id="A0A2T3AT05"/>
<evidence type="ECO:0000256" key="3">
    <source>
        <dbReference type="ARBA" id="ARBA00010617"/>
    </source>
</evidence>
<evidence type="ECO:0000313" key="9">
    <source>
        <dbReference type="EMBL" id="PSS10628.1"/>
    </source>
</evidence>
<dbReference type="InterPro" id="IPR001128">
    <property type="entry name" value="Cyt_P450"/>
</dbReference>